<evidence type="ECO:0000313" key="3">
    <source>
        <dbReference type="EMBL" id="CAF3754294.1"/>
    </source>
</evidence>
<feature type="non-terminal residue" evidence="2">
    <location>
        <position position="171"/>
    </location>
</feature>
<evidence type="ECO:0000313" key="4">
    <source>
        <dbReference type="EMBL" id="CAF4119803.1"/>
    </source>
</evidence>
<dbReference type="Proteomes" id="UP000682733">
    <property type="component" value="Unassembled WGS sequence"/>
</dbReference>
<dbReference type="EMBL" id="CAJOBA010005776">
    <property type="protein sequence ID" value="CAF3754294.1"/>
    <property type="molecule type" value="Genomic_DNA"/>
</dbReference>
<evidence type="ECO:0000313" key="5">
    <source>
        <dbReference type="Proteomes" id="UP000663829"/>
    </source>
</evidence>
<dbReference type="EMBL" id="CAJNOK010005770">
    <property type="protein sequence ID" value="CAF0983874.1"/>
    <property type="molecule type" value="Genomic_DNA"/>
</dbReference>
<sequence>LPLNMTQPYKLLLSGSLIEGQSGANHFCHDNKLQDIDLMIEIGSVTFMDQLELLNSAPGFVHVRSADETELNNPISYSAHLLNNLYPLPTEMNFLMLLKSKKFFKIILKMSWEPPTVYHLVRRLYVYREITPTMLGQEEQQPPVTIHELPDVVDLRKTIPTIKDLHNWDLA</sequence>
<comment type="caution">
    <text evidence="2">The sequence shown here is derived from an EMBL/GenBank/DDBJ whole genome shotgun (WGS) entry which is preliminary data.</text>
</comment>
<organism evidence="2 5">
    <name type="scientific">Didymodactylos carnosus</name>
    <dbReference type="NCBI Taxonomy" id="1234261"/>
    <lineage>
        <taxon>Eukaryota</taxon>
        <taxon>Metazoa</taxon>
        <taxon>Spiralia</taxon>
        <taxon>Gnathifera</taxon>
        <taxon>Rotifera</taxon>
        <taxon>Eurotatoria</taxon>
        <taxon>Bdelloidea</taxon>
        <taxon>Philodinida</taxon>
        <taxon>Philodinidae</taxon>
        <taxon>Didymodactylos</taxon>
    </lineage>
</organism>
<proteinExistence type="predicted"/>
<evidence type="ECO:0000313" key="1">
    <source>
        <dbReference type="EMBL" id="CAF0983874.1"/>
    </source>
</evidence>
<dbReference type="Proteomes" id="UP000663829">
    <property type="component" value="Unassembled WGS sequence"/>
</dbReference>
<dbReference type="Proteomes" id="UP000681722">
    <property type="component" value="Unassembled WGS sequence"/>
</dbReference>
<protein>
    <submittedName>
        <fullName evidence="2">Uncharacterized protein</fullName>
    </submittedName>
</protein>
<dbReference type="Proteomes" id="UP000677228">
    <property type="component" value="Unassembled WGS sequence"/>
</dbReference>
<keyword evidence="5" id="KW-1185">Reference proteome</keyword>
<gene>
    <name evidence="2" type="ORF">GPM918_LOCUS28428</name>
    <name evidence="1" type="ORF">OVA965_LOCUS13725</name>
    <name evidence="4" type="ORF">SRO942_LOCUS28930</name>
    <name evidence="3" type="ORF">TMI583_LOCUS13728</name>
</gene>
<evidence type="ECO:0000313" key="2">
    <source>
        <dbReference type="EMBL" id="CAF1299104.1"/>
    </source>
</evidence>
<dbReference type="EMBL" id="CAJOBC010036543">
    <property type="protein sequence ID" value="CAF4119803.1"/>
    <property type="molecule type" value="Genomic_DNA"/>
</dbReference>
<dbReference type="EMBL" id="CAJNOQ010012399">
    <property type="protein sequence ID" value="CAF1299104.1"/>
    <property type="molecule type" value="Genomic_DNA"/>
</dbReference>
<accession>A0A815DP09</accession>
<name>A0A815DP09_9BILA</name>
<dbReference type="AlphaFoldDB" id="A0A815DP09"/>
<reference evidence="2" key="1">
    <citation type="submission" date="2021-02" db="EMBL/GenBank/DDBJ databases">
        <authorList>
            <person name="Nowell W R."/>
        </authorList>
    </citation>
    <scope>NUCLEOTIDE SEQUENCE</scope>
</reference>